<dbReference type="GO" id="GO:0071949">
    <property type="term" value="F:FAD binding"/>
    <property type="evidence" value="ECO:0007669"/>
    <property type="project" value="InterPro"/>
</dbReference>
<keyword evidence="7" id="KW-0560">Oxidoreductase</keyword>
<dbReference type="Pfam" id="PF21274">
    <property type="entry name" value="Rng_hyd_C"/>
    <property type="match status" value="1"/>
</dbReference>
<keyword evidence="3" id="KW-0285">Flavoprotein</keyword>
<dbReference type="NCBIfam" id="NF004832">
    <property type="entry name" value="PRK06184.1"/>
    <property type="match status" value="1"/>
</dbReference>
<evidence type="ECO:0000256" key="5">
    <source>
        <dbReference type="SAM" id="MobiDB-lite"/>
    </source>
</evidence>
<dbReference type="Gene3D" id="3.50.50.60">
    <property type="entry name" value="FAD/NAD(P)-binding domain"/>
    <property type="match status" value="1"/>
</dbReference>
<keyword evidence="7" id="KW-0503">Monooxygenase</keyword>
<dbReference type="GO" id="GO:0016709">
    <property type="term" value="F:oxidoreductase activity, acting on paired donors, with incorporation or reduction of molecular oxygen, NAD(P)H as one donor, and incorporation of one atom of oxygen"/>
    <property type="evidence" value="ECO:0007669"/>
    <property type="project" value="UniProtKB-ARBA"/>
</dbReference>
<dbReference type="InterPro" id="IPR050641">
    <property type="entry name" value="RIFMO-like"/>
</dbReference>
<dbReference type="EMBL" id="NMUL01000064">
    <property type="protein sequence ID" value="OXM60282.1"/>
    <property type="molecule type" value="Genomic_DNA"/>
</dbReference>
<dbReference type="Proteomes" id="UP000215199">
    <property type="component" value="Unassembled WGS sequence"/>
</dbReference>
<evidence type="ECO:0000259" key="6">
    <source>
        <dbReference type="Pfam" id="PF01494"/>
    </source>
</evidence>
<sequence>MTEVLIAGAGPTGLTLACDLARRGIAVRVVEKAARHATASRAKTIQPRTLEVADDLGVAERLLGLGAVHVPTRHYDRARVVSEAVEAAVGVDPAPGFPYPAPLWLAQPQFEAVLRDRLGELGGRVEPDREVLTVGQDADAVTVTVRTATGIEEIRARYVVGCDGGRSVVRREAGLELHGTRYGRHRWYLGDLRVDGLDRHCQHVWMSPEDGILSLFPLPGTDVFQFQASIPAGDENPAEPSPELYRRIFAERAGVPGVELHDAGWTSLYQINVCMVDRYRAGRVFLAGDAAHIHSPGGGQGMNTGVQDAYNLGWKLAAVLVGADPALLDSYEQERLPVARVVLDDSTARMHMVMRAAGDGDGSHAQRHLTDDFTTGLTIAYPESALSHRGSGPRRRVDAGDRAPDARYTDSAGRPARLFDLFRGPQWTLLAFGGTEVRPAGSLHVHAIDDEQVRRAYDVTDDELILVRPDGYLAGRGEAALDVWRRTQDVSAATHP</sequence>
<feature type="domain" description="FAD-binding" evidence="6">
    <location>
        <begin position="2"/>
        <end position="345"/>
    </location>
</feature>
<feature type="region of interest" description="Disordered" evidence="5">
    <location>
        <begin position="385"/>
        <end position="409"/>
    </location>
</feature>
<dbReference type="AlphaFoldDB" id="A0A229SNA3"/>
<dbReference type="Gene3D" id="3.30.70.2450">
    <property type="match status" value="1"/>
</dbReference>
<reference evidence="8" key="1">
    <citation type="submission" date="2017-07" db="EMBL/GenBank/DDBJ databases">
        <title>Comparative genome mining reveals phylogenetic distribution patterns of secondary metabolites in Amycolatopsis.</title>
        <authorList>
            <person name="Adamek M."/>
            <person name="Alanjary M."/>
            <person name="Sales-Ortells H."/>
            <person name="Goodfellow M."/>
            <person name="Bull A.T."/>
            <person name="Kalinowski J."/>
            <person name="Ziemert N."/>
        </authorList>
    </citation>
    <scope>NUCLEOTIDE SEQUENCE [LARGE SCALE GENOMIC DNA]</scope>
    <source>
        <strain evidence="8">H5</strain>
    </source>
</reference>
<feature type="compositionally biased region" description="Basic and acidic residues" evidence="5">
    <location>
        <begin position="395"/>
        <end position="408"/>
    </location>
</feature>
<evidence type="ECO:0000256" key="3">
    <source>
        <dbReference type="ARBA" id="ARBA00022630"/>
    </source>
</evidence>
<comment type="cofactor">
    <cofactor evidence="1">
        <name>FAD</name>
        <dbReference type="ChEBI" id="CHEBI:57692"/>
    </cofactor>
</comment>
<name>A0A229SNA3_9PSEU</name>
<evidence type="ECO:0000313" key="7">
    <source>
        <dbReference type="EMBL" id="OXM60282.1"/>
    </source>
</evidence>
<evidence type="ECO:0000256" key="1">
    <source>
        <dbReference type="ARBA" id="ARBA00001974"/>
    </source>
</evidence>
<keyword evidence="8" id="KW-1185">Reference proteome</keyword>
<dbReference type="SUPFAM" id="SSF52833">
    <property type="entry name" value="Thioredoxin-like"/>
    <property type="match status" value="1"/>
</dbReference>
<dbReference type="SUPFAM" id="SSF51905">
    <property type="entry name" value="FAD/NAD(P)-binding domain"/>
    <property type="match status" value="1"/>
</dbReference>
<comment type="similarity">
    <text evidence="2">Belongs to the PheA/TfdB FAD monooxygenase family.</text>
</comment>
<dbReference type="PRINTS" id="PR00420">
    <property type="entry name" value="RNGMNOXGNASE"/>
</dbReference>
<gene>
    <name evidence="7" type="ORF">CF165_43445</name>
</gene>
<dbReference type="InterPro" id="IPR002938">
    <property type="entry name" value="FAD-bd"/>
</dbReference>
<dbReference type="InterPro" id="IPR036188">
    <property type="entry name" value="FAD/NAD-bd_sf"/>
</dbReference>
<evidence type="ECO:0000256" key="4">
    <source>
        <dbReference type="ARBA" id="ARBA00022827"/>
    </source>
</evidence>
<dbReference type="PANTHER" id="PTHR43004:SF19">
    <property type="entry name" value="BINDING MONOOXYGENASE, PUTATIVE (JCVI)-RELATED"/>
    <property type="match status" value="1"/>
</dbReference>
<evidence type="ECO:0000256" key="2">
    <source>
        <dbReference type="ARBA" id="ARBA00007801"/>
    </source>
</evidence>
<organism evidence="7 8">
    <name type="scientific">Amycolatopsis vastitatis</name>
    <dbReference type="NCBI Taxonomy" id="1905142"/>
    <lineage>
        <taxon>Bacteria</taxon>
        <taxon>Bacillati</taxon>
        <taxon>Actinomycetota</taxon>
        <taxon>Actinomycetes</taxon>
        <taxon>Pseudonocardiales</taxon>
        <taxon>Pseudonocardiaceae</taxon>
        <taxon>Amycolatopsis</taxon>
    </lineage>
</organism>
<proteinExistence type="inferred from homology"/>
<dbReference type="InterPro" id="IPR036249">
    <property type="entry name" value="Thioredoxin-like_sf"/>
</dbReference>
<comment type="caution">
    <text evidence="7">The sequence shown here is derived from an EMBL/GenBank/DDBJ whole genome shotgun (WGS) entry which is preliminary data.</text>
</comment>
<dbReference type="Pfam" id="PF01494">
    <property type="entry name" value="FAD_binding_3"/>
    <property type="match status" value="1"/>
</dbReference>
<evidence type="ECO:0000313" key="8">
    <source>
        <dbReference type="Proteomes" id="UP000215199"/>
    </source>
</evidence>
<dbReference type="Gene3D" id="3.40.30.120">
    <property type="match status" value="1"/>
</dbReference>
<dbReference type="OrthoDB" id="3647401at2"/>
<dbReference type="PANTHER" id="PTHR43004">
    <property type="entry name" value="TRK SYSTEM POTASSIUM UPTAKE PROTEIN"/>
    <property type="match status" value="1"/>
</dbReference>
<protein>
    <submittedName>
        <fullName evidence="7">FAD-binding monooxygenase</fullName>
    </submittedName>
</protein>
<keyword evidence="4" id="KW-0274">FAD</keyword>
<accession>A0A229SNA3</accession>
<dbReference type="RefSeq" id="WP_093953424.1">
    <property type="nucleotide sequence ID" value="NZ_NMUL01000064.1"/>
</dbReference>